<keyword evidence="2" id="KW-0472">Membrane</keyword>
<protein>
    <recommendedName>
        <fullName evidence="5">DUF4878 domain-containing protein</fullName>
    </recommendedName>
</protein>
<accession>A0ABU0P6C5</accession>
<organism evidence="3 4">
    <name type="scientific">Microbacterium murale</name>
    <dbReference type="NCBI Taxonomy" id="1081040"/>
    <lineage>
        <taxon>Bacteria</taxon>
        <taxon>Bacillati</taxon>
        <taxon>Actinomycetota</taxon>
        <taxon>Actinomycetes</taxon>
        <taxon>Micrococcales</taxon>
        <taxon>Microbacteriaceae</taxon>
        <taxon>Microbacterium</taxon>
    </lineage>
</organism>
<dbReference type="EMBL" id="JAUSXK010000001">
    <property type="protein sequence ID" value="MDQ0642889.1"/>
    <property type="molecule type" value="Genomic_DNA"/>
</dbReference>
<name>A0ABU0P6C5_9MICO</name>
<reference evidence="3 4" key="1">
    <citation type="submission" date="2023-07" db="EMBL/GenBank/DDBJ databases">
        <title>Comparative genomics of wheat-associated soil bacteria to identify genetic determinants of phenazine resistance.</title>
        <authorList>
            <person name="Mouncey N."/>
        </authorList>
    </citation>
    <scope>NUCLEOTIDE SEQUENCE [LARGE SCALE GENOMIC DNA]</scope>
    <source>
        <strain evidence="3 4">W2I7</strain>
    </source>
</reference>
<comment type="caution">
    <text evidence="3">The sequence shown here is derived from an EMBL/GenBank/DDBJ whole genome shotgun (WGS) entry which is preliminary data.</text>
</comment>
<keyword evidence="2" id="KW-0812">Transmembrane</keyword>
<evidence type="ECO:0000313" key="3">
    <source>
        <dbReference type="EMBL" id="MDQ0642889.1"/>
    </source>
</evidence>
<evidence type="ECO:0008006" key="5">
    <source>
        <dbReference type="Google" id="ProtNLM"/>
    </source>
</evidence>
<dbReference type="Proteomes" id="UP001239085">
    <property type="component" value="Unassembled WGS sequence"/>
</dbReference>
<gene>
    <name evidence="3" type="ORF">QFZ46_001049</name>
</gene>
<feature type="compositionally biased region" description="Low complexity" evidence="1">
    <location>
        <begin position="48"/>
        <end position="63"/>
    </location>
</feature>
<evidence type="ECO:0000256" key="1">
    <source>
        <dbReference type="SAM" id="MobiDB-lite"/>
    </source>
</evidence>
<feature type="region of interest" description="Disordered" evidence="1">
    <location>
        <begin position="86"/>
        <end position="120"/>
    </location>
</feature>
<feature type="compositionally biased region" description="Pro residues" evidence="1">
    <location>
        <begin position="96"/>
        <end position="108"/>
    </location>
</feature>
<proteinExistence type="predicted"/>
<evidence type="ECO:0000313" key="4">
    <source>
        <dbReference type="Proteomes" id="UP001239085"/>
    </source>
</evidence>
<sequence>MGIVTNETPENPQNTPPIVPESVNEASDAPVVDAPAGQHGFDGTFSSDAVAPDAVPAADAPRAAEPDESSVAEPVAEPVIAPVAESEVAPTSAAPEHPPTAPEYPPAAPGGHEIPGATAYPGAAQAVPGYQAAPVYDPNAPVYPGNAPVYDPNAPVYPGSAPAYDPNAPQAYPVGGYPASAYPAAPAAPKKPMSKGLLFGIIGGAAAVVLLIAAVIIVPGLLRGAAPTASDAVEKYLTALSEGDAETALTFVETYSDDSLLTDEVLAASLELAPITDIVVEESEDATEYEATVSASFAVGGETIERDFTAYSSSDDGWVISDGLVAATLSNFDGLGLTVNGAEPADSSTSLFPGAYQLALSYEEFALDSDTDTFTLTTDADSELFWDIYPVLTEDGAATFRSLVRASIEECVALKTLTTPCGMDITEIDLSGYTPVDGTVTRTITSDGQATLDSMEAEVDYSTPTLVSTYDTPDVDMTLQGTKDGQTSEFEVWFGGYMDTPSVDFAQETPTVTWD</sequence>
<keyword evidence="2" id="KW-1133">Transmembrane helix</keyword>
<feature type="region of interest" description="Disordered" evidence="1">
    <location>
        <begin position="1"/>
        <end position="73"/>
    </location>
</feature>
<keyword evidence="4" id="KW-1185">Reference proteome</keyword>
<feature type="transmembrane region" description="Helical" evidence="2">
    <location>
        <begin position="197"/>
        <end position="222"/>
    </location>
</feature>
<feature type="compositionally biased region" description="Low complexity" evidence="1">
    <location>
        <begin position="1"/>
        <end position="13"/>
    </location>
</feature>
<evidence type="ECO:0000256" key="2">
    <source>
        <dbReference type="SAM" id="Phobius"/>
    </source>
</evidence>